<dbReference type="Pfam" id="PF09323">
    <property type="entry name" value="DUF1980"/>
    <property type="match status" value="1"/>
</dbReference>
<dbReference type="OrthoDB" id="9770408at2"/>
<dbReference type="InterPro" id="IPR052955">
    <property type="entry name" value="UPF0703_membrane_permease"/>
</dbReference>
<dbReference type="InterPro" id="IPR048493">
    <property type="entry name" value="DUF1980_N"/>
</dbReference>
<keyword evidence="5" id="KW-1185">Reference proteome</keyword>
<organism evidence="4 5">
    <name type="scientific">Natranaerovirga hydrolytica</name>
    <dbReference type="NCBI Taxonomy" id="680378"/>
    <lineage>
        <taxon>Bacteria</taxon>
        <taxon>Bacillati</taxon>
        <taxon>Bacillota</taxon>
        <taxon>Clostridia</taxon>
        <taxon>Lachnospirales</taxon>
        <taxon>Natranaerovirgaceae</taxon>
        <taxon>Natranaerovirga</taxon>
    </lineage>
</organism>
<dbReference type="Pfam" id="PF21537">
    <property type="entry name" value="DUF1980_C"/>
    <property type="match status" value="1"/>
</dbReference>
<evidence type="ECO:0000259" key="3">
    <source>
        <dbReference type="Pfam" id="PF21537"/>
    </source>
</evidence>
<feature type="transmembrane region" description="Helical" evidence="1">
    <location>
        <begin position="44"/>
        <end position="63"/>
    </location>
</feature>
<keyword evidence="1" id="KW-0472">Membrane</keyword>
<proteinExistence type="predicted"/>
<dbReference type="InterPro" id="IPR015402">
    <property type="entry name" value="DUF1980"/>
</dbReference>
<feature type="transmembrane region" description="Helical" evidence="1">
    <location>
        <begin position="12"/>
        <end position="32"/>
    </location>
</feature>
<reference evidence="4 5" key="1">
    <citation type="submission" date="2019-03" db="EMBL/GenBank/DDBJ databases">
        <title>Genomic Encyclopedia of Type Strains, Phase IV (KMG-IV): sequencing the most valuable type-strain genomes for metagenomic binning, comparative biology and taxonomic classification.</title>
        <authorList>
            <person name="Goeker M."/>
        </authorList>
    </citation>
    <scope>NUCLEOTIDE SEQUENCE [LARGE SCALE GENOMIC DNA]</scope>
    <source>
        <strain evidence="4 5">DSM 24176</strain>
    </source>
</reference>
<keyword evidence="1" id="KW-0812">Transmembrane</keyword>
<name>A0A4R1MZ11_9FIRM</name>
<dbReference type="PANTHER" id="PTHR40047:SF1">
    <property type="entry name" value="UPF0703 PROTEIN YCGQ"/>
    <property type="match status" value="1"/>
</dbReference>
<dbReference type="RefSeq" id="WP_132279126.1">
    <property type="nucleotide sequence ID" value="NZ_SMGQ01000011.1"/>
</dbReference>
<dbReference type="EMBL" id="SMGQ01000011">
    <property type="protein sequence ID" value="TCK97782.1"/>
    <property type="molecule type" value="Genomic_DNA"/>
</dbReference>
<sequence length="267" mass="31090">MKLRKKQPINIYIILQSSIIILFLLAFIYILKEDWLLKYLHPRMAKYVWIAIVLFAGIILSYIKQLFSYKKGKRIPYSYLIFLMPILLMFLVPPVTIDSSSIQESRVNRMSIESNTTNNTESVKDERDNSSISQLNAPFNNSALYSNNGVLEIEKDDFYSSLMELYYDLDSYVGQQIAIEGFVYRDDLTQENEFIVSQLLMSCCVADVQLIGLICEYNHTEDLLMDQWVKVHGTLTRGEGDNQQMAVIKVKQIEEIDEPNHIYIYPY</sequence>
<keyword evidence="1" id="KW-1133">Transmembrane helix</keyword>
<accession>A0A4R1MZ11</accession>
<evidence type="ECO:0000313" key="4">
    <source>
        <dbReference type="EMBL" id="TCK97782.1"/>
    </source>
</evidence>
<evidence type="ECO:0000259" key="2">
    <source>
        <dbReference type="Pfam" id="PF09323"/>
    </source>
</evidence>
<gene>
    <name evidence="4" type="ORF">EDC19_0184</name>
</gene>
<dbReference type="AlphaFoldDB" id="A0A4R1MZ11"/>
<dbReference type="PANTHER" id="PTHR40047">
    <property type="entry name" value="UPF0703 PROTEIN YCGQ"/>
    <property type="match status" value="1"/>
</dbReference>
<dbReference type="InterPro" id="IPR048447">
    <property type="entry name" value="DUF1980_C"/>
</dbReference>
<evidence type="ECO:0000256" key="1">
    <source>
        <dbReference type="SAM" id="Phobius"/>
    </source>
</evidence>
<comment type="caution">
    <text evidence="4">The sequence shown here is derived from an EMBL/GenBank/DDBJ whole genome shotgun (WGS) entry which is preliminary data.</text>
</comment>
<dbReference type="Proteomes" id="UP000294545">
    <property type="component" value="Unassembled WGS sequence"/>
</dbReference>
<feature type="domain" description="DUF1980" evidence="3">
    <location>
        <begin position="143"/>
        <end position="266"/>
    </location>
</feature>
<feature type="transmembrane region" description="Helical" evidence="1">
    <location>
        <begin position="75"/>
        <end position="95"/>
    </location>
</feature>
<dbReference type="NCBIfam" id="TIGR03943">
    <property type="entry name" value="TIGR03943 family putative permease subunit"/>
    <property type="match status" value="1"/>
</dbReference>
<protein>
    <submittedName>
        <fullName evidence="4">Putative repeat protein (TIGR03943 family)</fullName>
    </submittedName>
</protein>
<evidence type="ECO:0000313" key="5">
    <source>
        <dbReference type="Proteomes" id="UP000294545"/>
    </source>
</evidence>
<feature type="domain" description="DUF1980" evidence="2">
    <location>
        <begin position="16"/>
        <end position="107"/>
    </location>
</feature>